<name>A0A2D3VMW4_9PEZI</name>
<dbReference type="Proteomes" id="UP000225277">
    <property type="component" value="Unassembled WGS sequence"/>
</dbReference>
<proteinExistence type="predicted"/>
<sequence length="310" mass="35006">MEANDASKPSPLRIARIEPASSNTRVEKKLHTTASDSAVLTHTVPTTDGDSATRALPMPPPPTRAFDYTGSEYFSLDSFPAIDSPSLSQAALLSYINQDRAAPSNATCEATISTTLNLASITNLQVAASLRPLETLILSCAQEIQDEILHYTLAATLPPTQHLHWIEGESKYIVSPLQNHPQAPLLFPERYDNDGVVEMKGPCRINDRTYFYIPRGVWWFSGVRSDGCMKYRRKLDGDLLKDRVVVLDFMYRVPAALQIDSKTRAFWEKVFYEDRVFWIRDQDRDAFRVWARGLSEEQVEKMTILSKLGY</sequence>
<dbReference type="RefSeq" id="XP_023630888.1">
    <property type="nucleotide sequence ID" value="XM_023775120.1"/>
</dbReference>
<feature type="region of interest" description="Disordered" evidence="1">
    <location>
        <begin position="1"/>
        <end position="26"/>
    </location>
</feature>
<evidence type="ECO:0000256" key="1">
    <source>
        <dbReference type="SAM" id="MobiDB-lite"/>
    </source>
</evidence>
<protein>
    <submittedName>
        <fullName evidence="2">Uncharacterized protein</fullName>
    </submittedName>
</protein>
<dbReference type="GeneID" id="35604941"/>
<accession>A0A2D3VMW4</accession>
<dbReference type="EMBL" id="FJUY01000020">
    <property type="protein sequence ID" value="CZT24164.1"/>
    <property type="molecule type" value="Genomic_DNA"/>
</dbReference>
<reference evidence="2 3" key="1">
    <citation type="submission" date="2016-03" db="EMBL/GenBank/DDBJ databases">
        <authorList>
            <person name="Ploux O."/>
        </authorList>
    </citation>
    <scope>NUCLEOTIDE SEQUENCE [LARGE SCALE GENOMIC DNA]</scope>
    <source>
        <strain evidence="2 3">URUG2</strain>
    </source>
</reference>
<organism evidence="2 3">
    <name type="scientific">Ramularia collo-cygni</name>
    <dbReference type="NCBI Taxonomy" id="112498"/>
    <lineage>
        <taxon>Eukaryota</taxon>
        <taxon>Fungi</taxon>
        <taxon>Dikarya</taxon>
        <taxon>Ascomycota</taxon>
        <taxon>Pezizomycotina</taxon>
        <taxon>Dothideomycetes</taxon>
        <taxon>Dothideomycetidae</taxon>
        <taxon>Mycosphaerellales</taxon>
        <taxon>Mycosphaerellaceae</taxon>
        <taxon>Ramularia</taxon>
    </lineage>
</organism>
<evidence type="ECO:0000313" key="3">
    <source>
        <dbReference type="Proteomes" id="UP000225277"/>
    </source>
</evidence>
<keyword evidence="3" id="KW-1185">Reference proteome</keyword>
<gene>
    <name evidence="2" type="ORF">RCC_09881</name>
</gene>
<evidence type="ECO:0000313" key="2">
    <source>
        <dbReference type="EMBL" id="CZT24164.1"/>
    </source>
</evidence>
<dbReference type="AlphaFoldDB" id="A0A2D3VMW4"/>